<reference evidence="2" key="1">
    <citation type="submission" date="2021-02" db="EMBL/GenBank/DDBJ databases">
        <authorList>
            <person name="Dougan E. K."/>
            <person name="Rhodes N."/>
            <person name="Thang M."/>
            <person name="Chan C."/>
        </authorList>
    </citation>
    <scope>NUCLEOTIDE SEQUENCE</scope>
</reference>
<organism evidence="2 3">
    <name type="scientific">Polarella glacialis</name>
    <name type="common">Dinoflagellate</name>
    <dbReference type="NCBI Taxonomy" id="89957"/>
    <lineage>
        <taxon>Eukaryota</taxon>
        <taxon>Sar</taxon>
        <taxon>Alveolata</taxon>
        <taxon>Dinophyceae</taxon>
        <taxon>Suessiales</taxon>
        <taxon>Suessiaceae</taxon>
        <taxon>Polarella</taxon>
    </lineage>
</organism>
<dbReference type="Proteomes" id="UP000626109">
    <property type="component" value="Unassembled WGS sequence"/>
</dbReference>
<feature type="region of interest" description="Disordered" evidence="1">
    <location>
        <begin position="95"/>
        <end position="177"/>
    </location>
</feature>
<evidence type="ECO:0000313" key="3">
    <source>
        <dbReference type="Proteomes" id="UP000626109"/>
    </source>
</evidence>
<name>A0A813J9E3_POLGL</name>
<protein>
    <submittedName>
        <fullName evidence="2">Uncharacterized protein</fullName>
    </submittedName>
</protein>
<proteinExistence type="predicted"/>
<sequence length="177" mass="18957">EVARTLSHASSAAELTALASSVRLSPSPASSTATVRKFGKRISLPFLSRSATWEKEEGESGLLLSMCLPKTGADVLQGVDTLVMHFDPRSGHEAFLVQEDKEDSKGLARGARKRPSSARGAIKRPSSAGKVMKKPASRAKAAQTQPVKQAKKVMKRPAASKSVLKRPASAKARQKRR</sequence>
<dbReference type="EMBL" id="CAJNNW010020993">
    <property type="protein sequence ID" value="CAE8667335.1"/>
    <property type="molecule type" value="Genomic_DNA"/>
</dbReference>
<comment type="caution">
    <text evidence="2">The sequence shown here is derived from an EMBL/GenBank/DDBJ whole genome shotgun (WGS) entry which is preliminary data.</text>
</comment>
<gene>
    <name evidence="2" type="ORF">PGLA2088_LOCUS16538</name>
</gene>
<feature type="non-terminal residue" evidence="2">
    <location>
        <position position="177"/>
    </location>
</feature>
<evidence type="ECO:0000256" key="1">
    <source>
        <dbReference type="SAM" id="MobiDB-lite"/>
    </source>
</evidence>
<feature type="compositionally biased region" description="Basic and acidic residues" evidence="1">
    <location>
        <begin position="95"/>
        <end position="106"/>
    </location>
</feature>
<accession>A0A813J9E3</accession>
<dbReference type="AlphaFoldDB" id="A0A813J9E3"/>
<evidence type="ECO:0000313" key="2">
    <source>
        <dbReference type="EMBL" id="CAE8667335.1"/>
    </source>
</evidence>